<dbReference type="Pfam" id="PF01258">
    <property type="entry name" value="zf-dskA_traR"/>
    <property type="match status" value="1"/>
</dbReference>
<proteinExistence type="predicted"/>
<keyword evidence="3" id="KW-0862">Zinc</keyword>
<accession>A0A514C8R1</accession>
<evidence type="ECO:0000259" key="5">
    <source>
        <dbReference type="Pfam" id="PF01258"/>
    </source>
</evidence>
<dbReference type="InterPro" id="IPR000962">
    <property type="entry name" value="Znf_DskA_TraR"/>
</dbReference>
<sequence>MADEADISQAESDFLLSLHLNKRTQYQGESAEYCTGCGEVIPAVRRRALPGVRYCVFCAEYRERTGTR</sequence>
<evidence type="ECO:0000256" key="4">
    <source>
        <dbReference type="PROSITE-ProRule" id="PRU00510"/>
    </source>
</evidence>
<dbReference type="AlphaFoldDB" id="A0A514C8R1"/>
<evidence type="ECO:0000313" key="6">
    <source>
        <dbReference type="EMBL" id="QDH76090.1"/>
    </source>
</evidence>
<organism evidence="6">
    <name type="scientific">Morganella morganii</name>
    <name type="common">Proteus morganii</name>
    <dbReference type="NCBI Taxonomy" id="582"/>
    <lineage>
        <taxon>Bacteria</taxon>
        <taxon>Pseudomonadati</taxon>
        <taxon>Pseudomonadota</taxon>
        <taxon>Gammaproteobacteria</taxon>
        <taxon>Enterobacterales</taxon>
        <taxon>Morganellaceae</taxon>
        <taxon>Morganella</taxon>
    </lineage>
</organism>
<evidence type="ECO:0000256" key="2">
    <source>
        <dbReference type="ARBA" id="ARBA00022771"/>
    </source>
</evidence>
<dbReference type="EMBL" id="MK851048">
    <property type="protein sequence ID" value="QDH76090.1"/>
    <property type="molecule type" value="Genomic_DNA"/>
</dbReference>
<keyword evidence="6" id="KW-0614">Plasmid</keyword>
<keyword evidence="1" id="KW-0479">Metal-binding</keyword>
<reference evidence="6" key="1">
    <citation type="submission" date="2019-04" db="EMBL/GenBank/DDBJ databases">
        <authorList>
            <person name="Hu G."/>
            <person name="Luo X."/>
        </authorList>
    </citation>
    <scope>NUCLEOTIDE SEQUENCE</scope>
    <source>
        <strain evidence="6">MM1L5</strain>
        <plasmid evidence="6">pMM1L5</plasmid>
    </source>
</reference>
<dbReference type="GO" id="GO:0008270">
    <property type="term" value="F:zinc ion binding"/>
    <property type="evidence" value="ECO:0007669"/>
    <property type="project" value="UniProtKB-KW"/>
</dbReference>
<name>A0A514C8R1_MORMO</name>
<geneLocation type="plasmid" evidence="6">
    <name>pMM1L5</name>
</geneLocation>
<feature type="domain" description="Zinc finger DksA/TraR C4-type" evidence="5">
    <location>
        <begin position="32"/>
        <end position="64"/>
    </location>
</feature>
<dbReference type="SUPFAM" id="SSF57716">
    <property type="entry name" value="Glucocorticoid receptor-like (DNA-binding domain)"/>
    <property type="match status" value="1"/>
</dbReference>
<dbReference type="PANTHER" id="PTHR38777:SF1">
    <property type="entry name" value="DNAK SUPPRESSOR PROTEIN"/>
    <property type="match status" value="1"/>
</dbReference>
<dbReference type="RefSeq" id="WP_172694087.1">
    <property type="nucleotide sequence ID" value="NZ_CBCYIR010000044.1"/>
</dbReference>
<dbReference type="PROSITE" id="PS51128">
    <property type="entry name" value="ZF_DKSA_2"/>
    <property type="match status" value="1"/>
</dbReference>
<dbReference type="PANTHER" id="PTHR38777">
    <property type="entry name" value="FELS-2 PROPHAGE PROTEIN"/>
    <property type="match status" value="1"/>
</dbReference>
<protein>
    <recommendedName>
        <fullName evidence="5">Zinc finger DksA/TraR C4-type domain-containing protein</fullName>
    </recommendedName>
</protein>
<evidence type="ECO:0000256" key="1">
    <source>
        <dbReference type="ARBA" id="ARBA00022723"/>
    </source>
</evidence>
<keyword evidence="2" id="KW-0863">Zinc-finger</keyword>
<evidence type="ECO:0000256" key="3">
    <source>
        <dbReference type="ARBA" id="ARBA00022833"/>
    </source>
</evidence>
<dbReference type="GO" id="GO:1900378">
    <property type="term" value="P:positive regulation of secondary metabolite biosynthetic process"/>
    <property type="evidence" value="ECO:0007669"/>
    <property type="project" value="TreeGrafter"/>
</dbReference>
<dbReference type="Gene3D" id="1.20.120.910">
    <property type="entry name" value="DksA, coiled-coil domain"/>
    <property type="match status" value="1"/>
</dbReference>
<feature type="zinc finger region" description="dksA C4-type" evidence="4">
    <location>
        <begin position="34"/>
        <end position="58"/>
    </location>
</feature>